<proteinExistence type="predicted"/>
<organism evidence="1">
    <name type="scientific">Prunus dulcis</name>
    <name type="common">Almond</name>
    <name type="synonym">Amygdalus dulcis</name>
    <dbReference type="NCBI Taxonomy" id="3755"/>
    <lineage>
        <taxon>Eukaryota</taxon>
        <taxon>Viridiplantae</taxon>
        <taxon>Streptophyta</taxon>
        <taxon>Embryophyta</taxon>
        <taxon>Tracheophyta</taxon>
        <taxon>Spermatophyta</taxon>
        <taxon>Magnoliopsida</taxon>
        <taxon>eudicotyledons</taxon>
        <taxon>Gunneridae</taxon>
        <taxon>Pentapetalae</taxon>
        <taxon>rosids</taxon>
        <taxon>fabids</taxon>
        <taxon>Rosales</taxon>
        <taxon>Rosaceae</taxon>
        <taxon>Amygdaloideae</taxon>
        <taxon>Amygdaleae</taxon>
        <taxon>Prunus</taxon>
    </lineage>
</organism>
<gene>
    <name evidence="1" type="ORF">Prudu_597S000100</name>
</gene>
<name>A0A5H2XYN9_PRUDU</name>
<sequence length="89" mass="10098">MCNFRNVKSGSGSSFYDVALLLCNHHAFDLAFKRPTQSLEKLMDVMWEEIPNTMAAVCISGMKLSVLGCHYHFKVYGSNVMLMIGIDWF</sequence>
<evidence type="ECO:0000313" key="1">
    <source>
        <dbReference type="EMBL" id="BBN68831.1"/>
    </source>
</evidence>
<dbReference type="EMBL" id="AP020934">
    <property type="protein sequence ID" value="BBN68831.1"/>
    <property type="molecule type" value="Genomic_DNA"/>
</dbReference>
<protein>
    <submittedName>
        <fullName evidence="1">Uncharacterized protein</fullName>
    </submittedName>
</protein>
<accession>A0A5H2XYN9</accession>
<dbReference type="AlphaFoldDB" id="A0A5H2XYN9"/>
<reference evidence="1" key="1">
    <citation type="journal article" date="2019" name="Science">
        <title>Mutation of a bHLH transcription factor allowed almond domestication.</title>
        <authorList>
            <person name="Sanchez-Perez R."/>
            <person name="Pavan S."/>
            <person name="Mazzeo R."/>
            <person name="Moldovan C."/>
            <person name="Aiese Cigliano R."/>
            <person name="Del Cueto J."/>
            <person name="Ricciardi F."/>
            <person name="Lotti C."/>
            <person name="Ricciardi L."/>
            <person name="Dicenta F."/>
            <person name="Lopez-Marques R.L."/>
            <person name="Lindberg Moller B."/>
        </authorList>
    </citation>
    <scope>NUCLEOTIDE SEQUENCE</scope>
</reference>